<organism evidence="1 2">
    <name type="scientific">Terfezia boudieri ATCC MYA-4762</name>
    <dbReference type="NCBI Taxonomy" id="1051890"/>
    <lineage>
        <taxon>Eukaryota</taxon>
        <taxon>Fungi</taxon>
        <taxon>Dikarya</taxon>
        <taxon>Ascomycota</taxon>
        <taxon>Pezizomycotina</taxon>
        <taxon>Pezizomycetes</taxon>
        <taxon>Pezizales</taxon>
        <taxon>Pezizaceae</taxon>
        <taxon>Terfezia</taxon>
    </lineage>
</organism>
<reference evidence="1 2" key="1">
    <citation type="journal article" date="2018" name="Nat. Ecol. Evol.">
        <title>Pezizomycetes genomes reveal the molecular basis of ectomycorrhizal truffle lifestyle.</title>
        <authorList>
            <person name="Murat C."/>
            <person name="Payen T."/>
            <person name="Noel B."/>
            <person name="Kuo A."/>
            <person name="Morin E."/>
            <person name="Chen J."/>
            <person name="Kohler A."/>
            <person name="Krizsan K."/>
            <person name="Balestrini R."/>
            <person name="Da Silva C."/>
            <person name="Montanini B."/>
            <person name="Hainaut M."/>
            <person name="Levati E."/>
            <person name="Barry K.W."/>
            <person name="Belfiori B."/>
            <person name="Cichocki N."/>
            <person name="Clum A."/>
            <person name="Dockter R.B."/>
            <person name="Fauchery L."/>
            <person name="Guy J."/>
            <person name="Iotti M."/>
            <person name="Le Tacon F."/>
            <person name="Lindquist E.A."/>
            <person name="Lipzen A."/>
            <person name="Malagnac F."/>
            <person name="Mello A."/>
            <person name="Molinier V."/>
            <person name="Miyauchi S."/>
            <person name="Poulain J."/>
            <person name="Riccioni C."/>
            <person name="Rubini A."/>
            <person name="Sitrit Y."/>
            <person name="Splivallo R."/>
            <person name="Traeger S."/>
            <person name="Wang M."/>
            <person name="Zifcakova L."/>
            <person name="Wipf D."/>
            <person name="Zambonelli A."/>
            <person name="Paolocci F."/>
            <person name="Nowrousian M."/>
            <person name="Ottonello S."/>
            <person name="Baldrian P."/>
            <person name="Spatafora J.W."/>
            <person name="Henrissat B."/>
            <person name="Nagy L.G."/>
            <person name="Aury J.M."/>
            <person name="Wincker P."/>
            <person name="Grigoriev I.V."/>
            <person name="Bonfante P."/>
            <person name="Martin F.M."/>
        </authorList>
    </citation>
    <scope>NUCLEOTIDE SEQUENCE [LARGE SCALE GENOMIC DNA]</scope>
    <source>
        <strain evidence="1 2">ATCC MYA-4762</strain>
    </source>
</reference>
<feature type="non-terminal residue" evidence="1">
    <location>
        <position position="1"/>
    </location>
</feature>
<gene>
    <name evidence="1" type="ORF">L211DRAFT_743107</name>
</gene>
<dbReference type="EMBL" id="ML121558">
    <property type="protein sequence ID" value="RPB21690.1"/>
    <property type="molecule type" value="Genomic_DNA"/>
</dbReference>
<dbReference type="InParanoid" id="A0A3N4LFN4"/>
<evidence type="ECO:0000313" key="1">
    <source>
        <dbReference type="EMBL" id="RPB21690.1"/>
    </source>
</evidence>
<sequence length="229" mass="26552">KWLSTMKTRIGKCVFHGLKNEDTSEASVILADLAGNWREYVAGSEGFLTGEHRRGLFRHSVVWGDMSHVSSYPPLLANHSNIFFRYIRWAESARIVWAINYAQYIDPAHAEDWSKLWTSKGLGLILKSFKVDYKFPMEWPDKVSVYHKLNIISFDSFTLDVMIISEKSQRPAARCVEDIVIYDYKAAAKVPVPEWMRAQFNKTLQLQKEAAERAHEAMEDVERRVHELE</sequence>
<dbReference type="InterPro" id="IPR050563">
    <property type="entry name" value="4-hydroxybenzoyl-CoA_TE"/>
</dbReference>
<dbReference type="Pfam" id="PF13279">
    <property type="entry name" value="4HBT_2"/>
    <property type="match status" value="1"/>
</dbReference>
<accession>A0A3N4LFN4</accession>
<dbReference type="PANTHER" id="PTHR31793">
    <property type="entry name" value="4-HYDROXYBENZOYL-COA THIOESTERASE FAMILY MEMBER"/>
    <property type="match status" value="1"/>
</dbReference>
<evidence type="ECO:0008006" key="3">
    <source>
        <dbReference type="Google" id="ProtNLM"/>
    </source>
</evidence>
<keyword evidence="2" id="KW-1185">Reference proteome</keyword>
<dbReference type="SUPFAM" id="SSF54637">
    <property type="entry name" value="Thioesterase/thiol ester dehydrase-isomerase"/>
    <property type="match status" value="1"/>
</dbReference>
<evidence type="ECO:0000313" key="2">
    <source>
        <dbReference type="Proteomes" id="UP000267821"/>
    </source>
</evidence>
<dbReference type="InterPro" id="IPR029069">
    <property type="entry name" value="HotDog_dom_sf"/>
</dbReference>
<dbReference type="AlphaFoldDB" id="A0A3N4LFN4"/>
<protein>
    <recommendedName>
        <fullName evidence="3">Thioesterase/thiol ester dehydrase-isomerase</fullName>
    </recommendedName>
</protein>
<dbReference type="OrthoDB" id="5538558at2759"/>
<dbReference type="Gene3D" id="3.10.129.10">
    <property type="entry name" value="Hotdog Thioesterase"/>
    <property type="match status" value="1"/>
</dbReference>
<dbReference type="Proteomes" id="UP000267821">
    <property type="component" value="Unassembled WGS sequence"/>
</dbReference>
<feature type="non-terminal residue" evidence="1">
    <location>
        <position position="229"/>
    </location>
</feature>
<dbReference type="GO" id="GO:0047617">
    <property type="term" value="F:fatty acyl-CoA hydrolase activity"/>
    <property type="evidence" value="ECO:0007669"/>
    <property type="project" value="TreeGrafter"/>
</dbReference>
<dbReference type="PANTHER" id="PTHR31793:SF39">
    <property type="entry name" value="THIOESTERASE_THIOL ESTER DEHYDRASE-ISOMERASE"/>
    <property type="match status" value="1"/>
</dbReference>
<name>A0A3N4LFN4_9PEZI</name>
<proteinExistence type="predicted"/>